<dbReference type="GO" id="GO:0051539">
    <property type="term" value="F:4 iron, 4 sulfur cluster binding"/>
    <property type="evidence" value="ECO:0007669"/>
    <property type="project" value="UniProtKB-KW"/>
</dbReference>
<evidence type="ECO:0000259" key="22">
    <source>
        <dbReference type="Pfam" id="PF03104"/>
    </source>
</evidence>
<dbReference type="InterPro" id="IPR043502">
    <property type="entry name" value="DNA/RNA_pol_sf"/>
</dbReference>
<keyword evidence="11" id="KW-0378">Hydrolase</keyword>
<keyword evidence="13" id="KW-0269">Exonuclease</keyword>
<keyword evidence="10 20" id="KW-0863">Zinc-finger</keyword>
<keyword evidence="17 20" id="KW-0238">DNA-binding</keyword>
<keyword evidence="6 20" id="KW-0548">Nucleotidyltransferase</keyword>
<evidence type="ECO:0000256" key="17">
    <source>
        <dbReference type="ARBA" id="ARBA00023125"/>
    </source>
</evidence>
<dbReference type="InterPro" id="IPR017964">
    <property type="entry name" value="DNA-dir_DNA_pol_B_CS"/>
</dbReference>
<evidence type="ECO:0000256" key="15">
    <source>
        <dbReference type="ARBA" id="ARBA00023004"/>
    </source>
</evidence>
<evidence type="ECO:0000256" key="20">
    <source>
        <dbReference type="RuleBase" id="RU000442"/>
    </source>
</evidence>
<keyword evidence="9 20" id="KW-0479">Metal-binding</keyword>
<dbReference type="InterPro" id="IPR042087">
    <property type="entry name" value="DNA_pol_B_thumb"/>
</dbReference>
<dbReference type="FunFam" id="1.10.287.690:FF:000001">
    <property type="entry name" value="DNA polymerase"/>
    <property type="match status" value="1"/>
</dbReference>
<dbReference type="GO" id="GO:0008296">
    <property type="term" value="F:3'-5'-DNA exonuclease activity"/>
    <property type="evidence" value="ECO:0007669"/>
    <property type="project" value="TreeGrafter"/>
</dbReference>
<keyword evidence="8" id="KW-0540">Nuclease</keyword>
<gene>
    <name evidence="24" type="ORF">OMED0929_LOCUS4794</name>
</gene>
<dbReference type="GO" id="GO:0045004">
    <property type="term" value="P:DNA replication proofreading"/>
    <property type="evidence" value="ECO:0007669"/>
    <property type="project" value="TreeGrafter"/>
</dbReference>
<dbReference type="SMART" id="SM00486">
    <property type="entry name" value="POLBc"/>
    <property type="match status" value="1"/>
</dbReference>
<keyword evidence="15 20" id="KW-0408">Iron</keyword>
<feature type="domain" description="C4-type zinc-finger of DNA polymerase delta" evidence="23">
    <location>
        <begin position="986"/>
        <end position="1059"/>
    </location>
</feature>
<dbReference type="InterPro" id="IPR006172">
    <property type="entry name" value="DNA-dir_DNA_pol_B"/>
</dbReference>
<dbReference type="Pfam" id="PF14260">
    <property type="entry name" value="zf-C4pol"/>
    <property type="match status" value="1"/>
</dbReference>
<evidence type="ECO:0000256" key="3">
    <source>
        <dbReference type="ARBA" id="ARBA00005755"/>
    </source>
</evidence>
<dbReference type="GO" id="GO:0003887">
    <property type="term" value="F:DNA-directed DNA polymerase activity"/>
    <property type="evidence" value="ECO:0007669"/>
    <property type="project" value="UniProtKB-KW"/>
</dbReference>
<dbReference type="InterPro" id="IPR006134">
    <property type="entry name" value="DNA-dir_DNA_pol_B_multi_dom"/>
</dbReference>
<evidence type="ECO:0000256" key="6">
    <source>
        <dbReference type="ARBA" id="ARBA00022695"/>
    </source>
</evidence>
<evidence type="ECO:0000256" key="7">
    <source>
        <dbReference type="ARBA" id="ARBA00022705"/>
    </source>
</evidence>
<comment type="cofactor">
    <cofactor evidence="1 20">
        <name>[4Fe-4S] cluster</name>
        <dbReference type="ChEBI" id="CHEBI:49883"/>
    </cofactor>
</comment>
<dbReference type="CDD" id="cd05533">
    <property type="entry name" value="POLBc_delta"/>
    <property type="match status" value="1"/>
</dbReference>
<dbReference type="CDD" id="cd05777">
    <property type="entry name" value="DNA_polB_delta_exo"/>
    <property type="match status" value="1"/>
</dbReference>
<organism evidence="24">
    <name type="scientific">Ostreococcus mediterraneus</name>
    <dbReference type="NCBI Taxonomy" id="1486918"/>
    <lineage>
        <taxon>Eukaryota</taxon>
        <taxon>Viridiplantae</taxon>
        <taxon>Chlorophyta</taxon>
        <taxon>Mamiellophyceae</taxon>
        <taxon>Mamiellales</taxon>
        <taxon>Bathycoccaceae</taxon>
        <taxon>Ostreococcus</taxon>
    </lineage>
</organism>
<evidence type="ECO:0000256" key="5">
    <source>
        <dbReference type="ARBA" id="ARBA00022679"/>
    </source>
</evidence>
<dbReference type="PROSITE" id="PS00116">
    <property type="entry name" value="DNA_POLYMERASE_B"/>
    <property type="match status" value="1"/>
</dbReference>
<dbReference type="FunFam" id="1.10.132.60:FF:000001">
    <property type="entry name" value="DNA polymerase"/>
    <property type="match status" value="1"/>
</dbReference>
<dbReference type="GO" id="GO:0003677">
    <property type="term" value="F:DNA binding"/>
    <property type="evidence" value="ECO:0007669"/>
    <property type="project" value="UniProtKB-KW"/>
</dbReference>
<dbReference type="AlphaFoldDB" id="A0A7S0PM98"/>
<name>A0A7S0PM98_9CHLO</name>
<protein>
    <recommendedName>
        <fullName evidence="20">DNA polymerase</fullName>
        <ecNumber evidence="20">2.7.7.7</ecNumber>
    </recommendedName>
</protein>
<keyword evidence="4 20" id="KW-0004">4Fe-4S</keyword>
<keyword evidence="16 20" id="KW-0411">Iron-sulfur</keyword>
<evidence type="ECO:0000256" key="13">
    <source>
        <dbReference type="ARBA" id="ARBA00022839"/>
    </source>
</evidence>
<dbReference type="Gene3D" id="3.30.420.10">
    <property type="entry name" value="Ribonuclease H-like superfamily/Ribonuclease H"/>
    <property type="match status" value="1"/>
</dbReference>
<keyword evidence="5 20" id="KW-0808">Transferase</keyword>
<evidence type="ECO:0000256" key="4">
    <source>
        <dbReference type="ARBA" id="ARBA00022485"/>
    </source>
</evidence>
<dbReference type="InterPro" id="IPR050240">
    <property type="entry name" value="DNA_pol_type-B"/>
</dbReference>
<dbReference type="PANTHER" id="PTHR10322">
    <property type="entry name" value="DNA POLYMERASE CATALYTIC SUBUNIT"/>
    <property type="match status" value="1"/>
</dbReference>
<dbReference type="PRINTS" id="PR00106">
    <property type="entry name" value="DNAPOLB"/>
</dbReference>
<dbReference type="GO" id="GO:0006287">
    <property type="term" value="P:base-excision repair, gap-filling"/>
    <property type="evidence" value="ECO:0007669"/>
    <property type="project" value="TreeGrafter"/>
</dbReference>
<evidence type="ECO:0000256" key="1">
    <source>
        <dbReference type="ARBA" id="ARBA00001966"/>
    </source>
</evidence>
<dbReference type="InterPro" id="IPR012337">
    <property type="entry name" value="RNaseH-like_sf"/>
</dbReference>
<dbReference type="FunFam" id="3.30.420.10:FF:000004">
    <property type="entry name" value="DNA polymerase"/>
    <property type="match status" value="1"/>
</dbReference>
<dbReference type="GO" id="GO:0008270">
    <property type="term" value="F:zinc ion binding"/>
    <property type="evidence" value="ECO:0007669"/>
    <property type="project" value="UniProtKB-KW"/>
</dbReference>
<evidence type="ECO:0000256" key="9">
    <source>
        <dbReference type="ARBA" id="ARBA00022723"/>
    </source>
</evidence>
<dbReference type="InterPro" id="IPR025687">
    <property type="entry name" value="Znf-C4pol"/>
</dbReference>
<comment type="catalytic activity">
    <reaction evidence="19 20">
        <text>DNA(n) + a 2'-deoxyribonucleoside 5'-triphosphate = DNA(n+1) + diphosphate</text>
        <dbReference type="Rhea" id="RHEA:22508"/>
        <dbReference type="Rhea" id="RHEA-COMP:17339"/>
        <dbReference type="Rhea" id="RHEA-COMP:17340"/>
        <dbReference type="ChEBI" id="CHEBI:33019"/>
        <dbReference type="ChEBI" id="CHEBI:61560"/>
        <dbReference type="ChEBI" id="CHEBI:173112"/>
        <dbReference type="EC" id="2.7.7.7"/>
    </reaction>
</comment>
<dbReference type="Pfam" id="PF03104">
    <property type="entry name" value="DNA_pol_B_exo1"/>
    <property type="match status" value="1"/>
</dbReference>
<accession>A0A7S0PM98</accession>
<evidence type="ECO:0000256" key="16">
    <source>
        <dbReference type="ARBA" id="ARBA00023014"/>
    </source>
</evidence>
<evidence type="ECO:0000259" key="23">
    <source>
        <dbReference type="Pfam" id="PF14260"/>
    </source>
</evidence>
<evidence type="ECO:0000256" key="2">
    <source>
        <dbReference type="ARBA" id="ARBA00004123"/>
    </source>
</evidence>
<keyword evidence="14 20" id="KW-0239">DNA-directed DNA polymerase</keyword>
<comment type="similarity">
    <text evidence="3 20">Belongs to the DNA polymerase type-B family.</text>
</comment>
<dbReference type="Gene3D" id="1.10.287.690">
    <property type="entry name" value="Helix hairpin bin"/>
    <property type="match status" value="1"/>
</dbReference>
<dbReference type="GO" id="GO:0043625">
    <property type="term" value="C:delta DNA polymerase complex"/>
    <property type="evidence" value="ECO:0007669"/>
    <property type="project" value="TreeGrafter"/>
</dbReference>
<dbReference type="InterPro" id="IPR023211">
    <property type="entry name" value="DNA_pol_palm_dom_sf"/>
</dbReference>
<evidence type="ECO:0000259" key="21">
    <source>
        <dbReference type="Pfam" id="PF00136"/>
    </source>
</evidence>
<dbReference type="Gene3D" id="1.10.132.60">
    <property type="entry name" value="DNA polymerase family B, C-terminal domain"/>
    <property type="match status" value="1"/>
</dbReference>
<feature type="domain" description="DNA-directed DNA polymerase family B exonuclease" evidence="22">
    <location>
        <begin position="212"/>
        <end position="446"/>
    </location>
</feature>
<evidence type="ECO:0000256" key="8">
    <source>
        <dbReference type="ARBA" id="ARBA00022722"/>
    </source>
</evidence>
<dbReference type="Gene3D" id="2.40.50.730">
    <property type="match status" value="2"/>
</dbReference>
<proteinExistence type="inferred from homology"/>
<evidence type="ECO:0000256" key="14">
    <source>
        <dbReference type="ARBA" id="ARBA00022932"/>
    </source>
</evidence>
<dbReference type="PANTHER" id="PTHR10322:SF23">
    <property type="entry name" value="DNA POLYMERASE DELTA CATALYTIC SUBUNIT"/>
    <property type="match status" value="1"/>
</dbReference>
<keyword evidence="18 20" id="KW-0539">Nucleus</keyword>
<evidence type="ECO:0000256" key="12">
    <source>
        <dbReference type="ARBA" id="ARBA00022833"/>
    </source>
</evidence>
<dbReference type="SUPFAM" id="SSF53098">
    <property type="entry name" value="Ribonuclease H-like"/>
    <property type="match status" value="1"/>
</dbReference>
<evidence type="ECO:0000256" key="10">
    <source>
        <dbReference type="ARBA" id="ARBA00022771"/>
    </source>
</evidence>
<sequence length="1078" mass="121095">MDAVEHDDMGAAFGGEEYDFDADFDEEEMYARTGNVPDVVVTTSDRASWARAPLKAPLDSERDTVLFQQMDIDSYIDTPHEWLRERRSKGDAAVLRMFGVTGDGHSVCAHVHGFAPYFYASVPESFTEVECEKFRRRLNEEVSMARKGAQGVHVIGVTLDRKQSLMHYSDAKERLFAKITMGLPNLVSAARGVLEKGFSVQGIRDGAFTTYPTFESNVVFPLRFMVDCAVVGGNWIEFPKGSYKVREKKQSMCQIEVDIMYDKIVSHAAEGEYSKLAPFRILSVDIECAGRKGHFPDAKLDPVIQIATLVTEQGSDKPIIRAVWTLDTCSPIVGADVLSFKDEKELLRSWGNFLRGCDPDLLIGYNIVNFDFPYLLDRAETLGVADFPYWGRIIGTKVRMRDTVFSSKAYGTHESKEISCEGRVQFDMLRAIQRDHKLSSYSLNSVSAHFLGEQKEDVHYSAISELQNGTPETRRRLAVYCLKDAYLPQRLLDKLMYMYNYIEMARVTGVPLNYLLSRGQSIKVMSQLLRKARQRGMLIPHMAKQGGGNVQAEGGVAYEGATVLDAKAGYYDMPIATLDFASLYPSIMMAHNLCYCTLVPKHQVSSMNPEDIGTSPAGDTFVKASKIKGILPEILEELLSARKRAKADLKKATDPLQKAVLDGRQLALKVSANSVYGFTGATVGQLPCLEISSSTTAYGRTMIDHTKNLVEDKYRTVNGYPGDAEVIYGDTDSVMIKFNTPDLAESMKLGEEAAGFVSETFLKPIKLEFEKVYWPYLLISKKRYAGLLWTNTEKHDKMDTKGIETVRRDNCLLVRQVIETVLEKILMQRDVQGAVKYVQGMISDLLMNKLDFSQLVITKGFTKEAESYGVKMAHIELAMRMRLRDPATAPVVGDRIAYVIIKAAKNAKAYEKSEDPIYALDNNLPIDSQHYLEHYLAKPLLRIFDPILHNAKSVLLTGEHTRCIAQPTPSTKAGGIMAFAKIRPSCVGCRAPITNEKLSKSLCQHCLANESQHLQKALSSVNKLEEDFNRLWTQCQRCQGSLHQDVLCTSRDCPIFYRRKKVQKDLFEAEAQLKRFDW</sequence>
<dbReference type="GO" id="GO:0006297">
    <property type="term" value="P:nucleotide-excision repair, DNA gap filling"/>
    <property type="evidence" value="ECO:0007669"/>
    <property type="project" value="TreeGrafter"/>
</dbReference>
<dbReference type="Gene3D" id="3.90.1600.10">
    <property type="entry name" value="Palm domain of DNA polymerase"/>
    <property type="match status" value="1"/>
</dbReference>
<dbReference type="GO" id="GO:0000166">
    <property type="term" value="F:nucleotide binding"/>
    <property type="evidence" value="ECO:0007669"/>
    <property type="project" value="InterPro"/>
</dbReference>
<dbReference type="EC" id="2.7.7.7" evidence="20"/>
<evidence type="ECO:0000313" key="24">
    <source>
        <dbReference type="EMBL" id="CAD8584212.1"/>
    </source>
</evidence>
<dbReference type="SUPFAM" id="SSF56672">
    <property type="entry name" value="DNA/RNA polymerases"/>
    <property type="match status" value="1"/>
</dbReference>
<reference evidence="24" key="1">
    <citation type="submission" date="2021-01" db="EMBL/GenBank/DDBJ databases">
        <authorList>
            <person name="Corre E."/>
            <person name="Pelletier E."/>
            <person name="Niang G."/>
            <person name="Scheremetjew M."/>
            <person name="Finn R."/>
            <person name="Kale V."/>
            <person name="Holt S."/>
            <person name="Cochrane G."/>
            <person name="Meng A."/>
            <person name="Brown T."/>
            <person name="Cohen L."/>
        </authorList>
    </citation>
    <scope>NUCLEOTIDE SEQUENCE</scope>
    <source>
        <strain evidence="24">Clade-D-RCC2572</strain>
    </source>
</reference>
<keyword evidence="7 20" id="KW-0235">DNA replication</keyword>
<dbReference type="EMBL" id="HBEW01005695">
    <property type="protein sequence ID" value="CAD8584212.1"/>
    <property type="molecule type" value="Transcribed_RNA"/>
</dbReference>
<keyword evidence="12 20" id="KW-0862">Zinc</keyword>
<evidence type="ECO:0000256" key="19">
    <source>
        <dbReference type="ARBA" id="ARBA00049244"/>
    </source>
</evidence>
<comment type="subcellular location">
    <subcellularLocation>
        <location evidence="2 20">Nucleus</location>
    </subcellularLocation>
</comment>
<dbReference type="InterPro" id="IPR006133">
    <property type="entry name" value="DNA-dir_DNA_pol_B_exonuc"/>
</dbReference>
<feature type="domain" description="DNA-directed DNA polymerase family B multifunctional" evidence="21">
    <location>
        <begin position="510"/>
        <end position="947"/>
    </location>
</feature>
<evidence type="ECO:0000256" key="11">
    <source>
        <dbReference type="ARBA" id="ARBA00022801"/>
    </source>
</evidence>
<dbReference type="Pfam" id="PF00136">
    <property type="entry name" value="DNA_pol_B"/>
    <property type="match status" value="1"/>
</dbReference>
<evidence type="ECO:0000256" key="18">
    <source>
        <dbReference type="ARBA" id="ARBA00023242"/>
    </source>
</evidence>
<dbReference type="NCBIfam" id="TIGR00592">
    <property type="entry name" value="pol2"/>
    <property type="match status" value="1"/>
</dbReference>
<dbReference type="InterPro" id="IPR036397">
    <property type="entry name" value="RNaseH_sf"/>
</dbReference>